<protein>
    <submittedName>
        <fullName evidence="9">Homoserine kinase</fullName>
    </submittedName>
</protein>
<dbReference type="InterPro" id="IPR011009">
    <property type="entry name" value="Kinase-like_dom_sf"/>
</dbReference>
<evidence type="ECO:0000313" key="9">
    <source>
        <dbReference type="EMBL" id="GHO84806.1"/>
    </source>
</evidence>
<keyword evidence="3" id="KW-0791">Threonine biosynthesis</keyword>
<name>A0ABQ3VH70_9CHLR</name>
<keyword evidence="10" id="KW-1185">Reference proteome</keyword>
<evidence type="ECO:0000256" key="1">
    <source>
        <dbReference type="ARBA" id="ARBA00022605"/>
    </source>
</evidence>
<dbReference type="PANTHER" id="PTHR21064:SF6">
    <property type="entry name" value="AMINOGLYCOSIDE PHOSPHOTRANSFERASE DOMAIN-CONTAINING PROTEIN"/>
    <property type="match status" value="1"/>
</dbReference>
<proteinExistence type="inferred from homology"/>
<keyword evidence="6" id="KW-0067">ATP-binding</keyword>
<reference evidence="9 10" key="1">
    <citation type="journal article" date="2021" name="Int. J. Syst. Evol. Microbiol.">
        <title>Reticulibacter mediterranei gen. nov., sp. nov., within the new family Reticulibacteraceae fam. nov., and Ktedonospora formicarum gen. nov., sp. nov., Ktedonobacter robiniae sp. nov., Dictyobacter formicarum sp. nov. and Dictyobacter arantiisoli sp. nov., belonging to the class Ktedonobacteria.</title>
        <authorList>
            <person name="Yabe S."/>
            <person name="Zheng Y."/>
            <person name="Wang C.M."/>
            <person name="Sakai Y."/>
            <person name="Abe K."/>
            <person name="Yokota A."/>
            <person name="Donadio S."/>
            <person name="Cavaletti L."/>
            <person name="Monciardini P."/>
        </authorList>
    </citation>
    <scope>NUCLEOTIDE SEQUENCE [LARGE SCALE GENOMIC DNA]</scope>
    <source>
        <strain evidence="9 10">SOSP1-9</strain>
    </source>
</reference>
<evidence type="ECO:0000256" key="2">
    <source>
        <dbReference type="ARBA" id="ARBA00022679"/>
    </source>
</evidence>
<comment type="similarity">
    <text evidence="7">Belongs to the pseudomonas-type ThrB family.</text>
</comment>
<keyword evidence="2" id="KW-0808">Transferase</keyword>
<dbReference type="Gene3D" id="3.90.1200.10">
    <property type="match status" value="1"/>
</dbReference>
<dbReference type="GO" id="GO:0016301">
    <property type="term" value="F:kinase activity"/>
    <property type="evidence" value="ECO:0007669"/>
    <property type="project" value="UniProtKB-KW"/>
</dbReference>
<dbReference type="InterPro" id="IPR005280">
    <property type="entry name" value="Homoserine_kinase_II"/>
</dbReference>
<keyword evidence="1" id="KW-0028">Amino-acid biosynthesis</keyword>
<organism evidence="9 10">
    <name type="scientific">Dictyobacter formicarum</name>
    <dbReference type="NCBI Taxonomy" id="2778368"/>
    <lineage>
        <taxon>Bacteria</taxon>
        <taxon>Bacillati</taxon>
        <taxon>Chloroflexota</taxon>
        <taxon>Ktedonobacteria</taxon>
        <taxon>Ktedonobacterales</taxon>
        <taxon>Dictyobacteraceae</taxon>
        <taxon>Dictyobacter</taxon>
    </lineage>
</organism>
<gene>
    <name evidence="9" type="ORF">KSZ_28120</name>
</gene>
<dbReference type="Proteomes" id="UP000635565">
    <property type="component" value="Unassembled WGS sequence"/>
</dbReference>
<evidence type="ECO:0000313" key="10">
    <source>
        <dbReference type="Proteomes" id="UP000635565"/>
    </source>
</evidence>
<dbReference type="CDD" id="cd05153">
    <property type="entry name" value="HomoserineK_II"/>
    <property type="match status" value="1"/>
</dbReference>
<sequence>MAVKTTFSAQEFREILSYYNLGEYQGFTPISHGSVQTNFFLQTTQGRFVFRYYENRSIGSVLFESHLIQYLKGQQYPCPALLLNRQGEAVGIYREKPYIIFEFIEGQHLEYPDEMQKRQFIQEVAQLQNITRDYQPVNKDDRWNYDIDCGRKLARQAAQRIDTTNAREKLAWFEHTLSQLQLPASLPRGICHCDFHFSNILFKDGNFAALIDFDDANYTFLTYDLATLINPFIPAFDWDSWSDFKPGDNIFDFSAARETVLEYNSYRPLSPDEKQYLFDVFKLSIMFDCVWYFERGNVSDFFEKRKIDALNNLGRDAFYQEIFG</sequence>
<dbReference type="InterPro" id="IPR050249">
    <property type="entry name" value="Pseudomonas-type_ThrB"/>
</dbReference>
<dbReference type="EMBL" id="BNJJ01000007">
    <property type="protein sequence ID" value="GHO84806.1"/>
    <property type="molecule type" value="Genomic_DNA"/>
</dbReference>
<evidence type="ECO:0000256" key="4">
    <source>
        <dbReference type="ARBA" id="ARBA00022741"/>
    </source>
</evidence>
<dbReference type="SUPFAM" id="SSF56112">
    <property type="entry name" value="Protein kinase-like (PK-like)"/>
    <property type="match status" value="1"/>
</dbReference>
<evidence type="ECO:0000259" key="8">
    <source>
        <dbReference type="Pfam" id="PF01636"/>
    </source>
</evidence>
<dbReference type="Pfam" id="PF01636">
    <property type="entry name" value="APH"/>
    <property type="match status" value="1"/>
</dbReference>
<comment type="caution">
    <text evidence="9">The sequence shown here is derived from an EMBL/GenBank/DDBJ whole genome shotgun (WGS) entry which is preliminary data.</text>
</comment>
<accession>A0ABQ3VH70</accession>
<keyword evidence="4" id="KW-0547">Nucleotide-binding</keyword>
<evidence type="ECO:0000256" key="6">
    <source>
        <dbReference type="ARBA" id="ARBA00022840"/>
    </source>
</evidence>
<feature type="domain" description="Aminoglycoside phosphotransferase" evidence="8">
    <location>
        <begin position="27"/>
        <end position="240"/>
    </location>
</feature>
<evidence type="ECO:0000256" key="7">
    <source>
        <dbReference type="ARBA" id="ARBA00038240"/>
    </source>
</evidence>
<dbReference type="Gene3D" id="3.30.200.20">
    <property type="entry name" value="Phosphorylase Kinase, domain 1"/>
    <property type="match status" value="1"/>
</dbReference>
<evidence type="ECO:0000256" key="5">
    <source>
        <dbReference type="ARBA" id="ARBA00022777"/>
    </source>
</evidence>
<dbReference type="PANTHER" id="PTHR21064">
    <property type="entry name" value="AMINOGLYCOSIDE PHOSPHOTRANSFERASE DOMAIN-CONTAINING PROTEIN-RELATED"/>
    <property type="match status" value="1"/>
</dbReference>
<keyword evidence="5 9" id="KW-0418">Kinase</keyword>
<evidence type="ECO:0000256" key="3">
    <source>
        <dbReference type="ARBA" id="ARBA00022697"/>
    </source>
</evidence>
<dbReference type="InterPro" id="IPR002575">
    <property type="entry name" value="Aminoglycoside_PTrfase"/>
</dbReference>